<evidence type="ECO:0000313" key="2">
    <source>
        <dbReference type="Proteomes" id="UP000603912"/>
    </source>
</evidence>
<dbReference type="RefSeq" id="WP_188517976.1">
    <property type="nucleotide sequence ID" value="NZ_BMES01000002.1"/>
</dbReference>
<sequence>MSNKTYVVRLVDCMQGPGGLNDDAGPVLASLKVWYAAVCQDASAKGEAWTADVAWMNNPASSNASQNPGDGLVFNLMLFFIPSPRESVIKLNVNMKGVPLPMDDRTVWGLTSSSEKNSKTLVAISEIYVARCRAGGGDAVLNIARMGFHEGMHNQLGLGDGMHRSARGFKAETPEGNSPLAENIKDMASRISTLVPQWPEGLQAWRNNQNDPLGI</sequence>
<dbReference type="EMBL" id="BMES01000002">
    <property type="protein sequence ID" value="GGH20214.1"/>
    <property type="molecule type" value="Genomic_DNA"/>
</dbReference>
<name>A0A917I7F4_9HYPH</name>
<dbReference type="AlphaFoldDB" id="A0A917I7F4"/>
<keyword evidence="2" id="KW-1185">Reference proteome</keyword>
<protein>
    <submittedName>
        <fullName evidence="1">Uncharacterized protein</fullName>
    </submittedName>
</protein>
<evidence type="ECO:0000313" key="1">
    <source>
        <dbReference type="EMBL" id="GGH20214.1"/>
    </source>
</evidence>
<dbReference type="Proteomes" id="UP000603912">
    <property type="component" value="Unassembled WGS sequence"/>
</dbReference>
<gene>
    <name evidence="1" type="ORF">GCM10007036_23640</name>
</gene>
<organism evidence="1 2">
    <name type="scientific">Alsobacter metallidurans</name>
    <dbReference type="NCBI Taxonomy" id="340221"/>
    <lineage>
        <taxon>Bacteria</taxon>
        <taxon>Pseudomonadati</taxon>
        <taxon>Pseudomonadota</taxon>
        <taxon>Alphaproteobacteria</taxon>
        <taxon>Hyphomicrobiales</taxon>
        <taxon>Alsobacteraceae</taxon>
        <taxon>Alsobacter</taxon>
    </lineage>
</organism>
<reference evidence="1" key="1">
    <citation type="journal article" date="2014" name="Int. J. Syst. Evol. Microbiol.">
        <title>Complete genome sequence of Corynebacterium casei LMG S-19264T (=DSM 44701T), isolated from a smear-ripened cheese.</title>
        <authorList>
            <consortium name="US DOE Joint Genome Institute (JGI-PGF)"/>
            <person name="Walter F."/>
            <person name="Albersmeier A."/>
            <person name="Kalinowski J."/>
            <person name="Ruckert C."/>
        </authorList>
    </citation>
    <scope>NUCLEOTIDE SEQUENCE</scope>
    <source>
        <strain evidence="1">CGMCC 1.12214</strain>
    </source>
</reference>
<comment type="caution">
    <text evidence="1">The sequence shown here is derived from an EMBL/GenBank/DDBJ whole genome shotgun (WGS) entry which is preliminary data.</text>
</comment>
<proteinExistence type="predicted"/>
<accession>A0A917I7F4</accession>
<reference evidence="1" key="2">
    <citation type="submission" date="2020-09" db="EMBL/GenBank/DDBJ databases">
        <authorList>
            <person name="Sun Q."/>
            <person name="Zhou Y."/>
        </authorList>
    </citation>
    <scope>NUCLEOTIDE SEQUENCE</scope>
    <source>
        <strain evidence="1">CGMCC 1.12214</strain>
    </source>
</reference>